<dbReference type="GO" id="GO:0004252">
    <property type="term" value="F:serine-type endopeptidase activity"/>
    <property type="evidence" value="ECO:0007669"/>
    <property type="project" value="UniProtKB-EC"/>
</dbReference>
<evidence type="ECO:0000256" key="10">
    <source>
        <dbReference type="RuleBase" id="RU363034"/>
    </source>
</evidence>
<evidence type="ECO:0000256" key="6">
    <source>
        <dbReference type="ARBA" id="ARBA00022825"/>
    </source>
</evidence>
<keyword evidence="5 10" id="KW-0378">Hydrolase</keyword>
<feature type="domain" description="Peptidase S1" evidence="12">
    <location>
        <begin position="66"/>
        <end position="291"/>
    </location>
</feature>
<dbReference type="PANTHER" id="PTHR24250">
    <property type="entry name" value="CHYMOTRYPSIN-RELATED"/>
    <property type="match status" value="1"/>
</dbReference>
<dbReference type="Pfam" id="PF00089">
    <property type="entry name" value="Trypsin"/>
    <property type="match status" value="1"/>
</dbReference>
<protein>
    <recommendedName>
        <fullName evidence="9">chymotrypsin</fullName>
        <ecNumber evidence="9">3.4.21.1</ecNumber>
    </recommendedName>
</protein>
<dbReference type="Gene3D" id="2.40.10.10">
    <property type="entry name" value="Trypsin-like serine proteases"/>
    <property type="match status" value="1"/>
</dbReference>
<feature type="chain" id="PRO_5010366793" description="chymotrypsin" evidence="11">
    <location>
        <begin position="19"/>
        <end position="301"/>
    </location>
</feature>
<dbReference type="GeneID" id="105983093"/>
<dbReference type="InterPro" id="IPR009003">
    <property type="entry name" value="Peptidase_S1_PA"/>
</dbReference>
<gene>
    <name evidence="14" type="primary">LOC105983093</name>
</gene>
<accession>A0A1S3EV55</accession>
<dbReference type="CDD" id="cd00190">
    <property type="entry name" value="Tryp_SPc"/>
    <property type="match status" value="1"/>
</dbReference>
<keyword evidence="4" id="KW-0222">Digestion</keyword>
<keyword evidence="6 10" id="KW-0720">Serine protease</keyword>
<keyword evidence="11" id="KW-0732">Signal</keyword>
<evidence type="ECO:0000256" key="8">
    <source>
        <dbReference type="ARBA" id="ARBA00023157"/>
    </source>
</evidence>
<dbReference type="OrthoDB" id="5918597at2759"/>
<dbReference type="InterPro" id="IPR001314">
    <property type="entry name" value="Peptidase_S1A"/>
</dbReference>
<dbReference type="InterPro" id="IPR018114">
    <property type="entry name" value="TRYPSIN_HIS"/>
</dbReference>
<dbReference type="PROSITE" id="PS00134">
    <property type="entry name" value="TRYPSIN_HIS"/>
    <property type="match status" value="1"/>
</dbReference>
<keyword evidence="7" id="KW-0865">Zymogen</keyword>
<keyword evidence="2" id="KW-0964">Secreted</keyword>
<dbReference type="KEGG" id="dord:105983093"/>
<organism evidence="13 14">
    <name type="scientific">Dipodomys ordii</name>
    <name type="common">Ord's kangaroo rat</name>
    <dbReference type="NCBI Taxonomy" id="10020"/>
    <lineage>
        <taxon>Eukaryota</taxon>
        <taxon>Metazoa</taxon>
        <taxon>Chordata</taxon>
        <taxon>Craniata</taxon>
        <taxon>Vertebrata</taxon>
        <taxon>Euteleostomi</taxon>
        <taxon>Mammalia</taxon>
        <taxon>Eutheria</taxon>
        <taxon>Euarchontoglires</taxon>
        <taxon>Glires</taxon>
        <taxon>Rodentia</taxon>
        <taxon>Castorimorpha</taxon>
        <taxon>Heteromyidae</taxon>
        <taxon>Dipodomyinae</taxon>
        <taxon>Dipodomys</taxon>
    </lineage>
</organism>
<dbReference type="GO" id="GO:0007586">
    <property type="term" value="P:digestion"/>
    <property type="evidence" value="ECO:0007669"/>
    <property type="project" value="UniProtKB-KW"/>
</dbReference>
<evidence type="ECO:0000256" key="4">
    <source>
        <dbReference type="ARBA" id="ARBA00022757"/>
    </source>
</evidence>
<evidence type="ECO:0000256" key="11">
    <source>
        <dbReference type="SAM" id="SignalP"/>
    </source>
</evidence>
<keyword evidence="13" id="KW-1185">Reference proteome</keyword>
<keyword evidence="3 10" id="KW-0645">Protease</keyword>
<evidence type="ECO:0000256" key="2">
    <source>
        <dbReference type="ARBA" id="ARBA00022525"/>
    </source>
</evidence>
<dbReference type="PANTHER" id="PTHR24250:SF65">
    <property type="entry name" value="CHYMOTRYPSINOGEN B"/>
    <property type="match status" value="1"/>
</dbReference>
<dbReference type="InParanoid" id="A0A1S3EV55"/>
<dbReference type="EC" id="3.4.21.1" evidence="9"/>
<dbReference type="FunFam" id="2.40.10.10:FF:000176">
    <property type="entry name" value="Chymotrypsinogen A"/>
    <property type="match status" value="1"/>
</dbReference>
<comment type="subcellular location">
    <subcellularLocation>
        <location evidence="1">Secreted</location>
        <location evidence="1">Extracellular space</location>
    </subcellularLocation>
</comment>
<proteinExistence type="predicted"/>
<evidence type="ECO:0000313" key="14">
    <source>
        <dbReference type="RefSeq" id="XP_012868303.1"/>
    </source>
</evidence>
<dbReference type="PRINTS" id="PR00722">
    <property type="entry name" value="CHYMOTRYPSIN"/>
</dbReference>
<evidence type="ECO:0000256" key="5">
    <source>
        <dbReference type="ARBA" id="ARBA00022801"/>
    </source>
</evidence>
<dbReference type="InterPro" id="IPR001254">
    <property type="entry name" value="Trypsin_dom"/>
</dbReference>
<evidence type="ECO:0000259" key="12">
    <source>
        <dbReference type="PROSITE" id="PS50240"/>
    </source>
</evidence>
<dbReference type="GO" id="GO:0005576">
    <property type="term" value="C:extracellular region"/>
    <property type="evidence" value="ECO:0007669"/>
    <property type="project" value="UniProtKB-SubCell"/>
</dbReference>
<name>A0A1S3EV55_DIPOR</name>
<evidence type="ECO:0000256" key="9">
    <source>
        <dbReference type="ARBA" id="ARBA00044036"/>
    </source>
</evidence>
<keyword evidence="8" id="KW-1015">Disulfide bond</keyword>
<dbReference type="GO" id="GO:0006508">
    <property type="term" value="P:proteolysis"/>
    <property type="evidence" value="ECO:0007669"/>
    <property type="project" value="UniProtKB-KW"/>
</dbReference>
<dbReference type="InterPro" id="IPR043504">
    <property type="entry name" value="Peptidase_S1_PA_chymotrypsin"/>
</dbReference>
<reference evidence="14" key="1">
    <citation type="submission" date="2025-08" db="UniProtKB">
        <authorList>
            <consortium name="RefSeq"/>
        </authorList>
    </citation>
    <scope>IDENTIFICATION</scope>
    <source>
        <tissue evidence="14">Kidney</tissue>
    </source>
</reference>
<dbReference type="SUPFAM" id="SSF50494">
    <property type="entry name" value="Trypsin-like serine proteases"/>
    <property type="match status" value="1"/>
</dbReference>
<feature type="signal peptide" evidence="11">
    <location>
        <begin position="1"/>
        <end position="18"/>
    </location>
</feature>
<dbReference type="Proteomes" id="UP000081671">
    <property type="component" value="Unplaced"/>
</dbReference>
<sequence length="301" mass="31834">MLGLWLLGCWAVLGAAFAGQEGELSGVQESEFSDQDTARLTLSCTCGIPGCGIPANPPEVSGLSRVVNGEDAVPGSWPWQVSLQYEGFHFCGGALISEEWVVTAAHCGVTTDDKVVAGAFNLDPDEEGVQVLDIAEVFPNENYFISGTYDIALLKLATPARFTDTVSAVCLACNEADFPPGTPCVITGWGQTQYDDHQRAPTLQQAVLPLVSTPDCQEIWGDQVTDDMICAGSDGTSPCMGDSGGPLVCEKGGVWSQVGIVSWGSRECDASMPAVFTHITALLPWVKQTLAENSLRAALNL</sequence>
<evidence type="ECO:0000256" key="3">
    <source>
        <dbReference type="ARBA" id="ARBA00022670"/>
    </source>
</evidence>
<dbReference type="InterPro" id="IPR033116">
    <property type="entry name" value="TRYPSIN_SER"/>
</dbReference>
<dbReference type="SMART" id="SM00020">
    <property type="entry name" value="Tryp_SPc"/>
    <property type="match status" value="1"/>
</dbReference>
<dbReference type="RefSeq" id="XP_012868303.1">
    <property type="nucleotide sequence ID" value="XM_013012849.1"/>
</dbReference>
<evidence type="ECO:0000256" key="1">
    <source>
        <dbReference type="ARBA" id="ARBA00004239"/>
    </source>
</evidence>
<evidence type="ECO:0000313" key="13">
    <source>
        <dbReference type="Proteomes" id="UP000081671"/>
    </source>
</evidence>
<dbReference type="FunFam" id="2.40.10.10:FF:000181">
    <property type="entry name" value="Chymotrypsinogen A"/>
    <property type="match status" value="1"/>
</dbReference>
<dbReference type="PROSITE" id="PS00135">
    <property type="entry name" value="TRYPSIN_SER"/>
    <property type="match status" value="1"/>
</dbReference>
<dbReference type="PROSITE" id="PS50240">
    <property type="entry name" value="TRYPSIN_DOM"/>
    <property type="match status" value="1"/>
</dbReference>
<evidence type="ECO:0000256" key="7">
    <source>
        <dbReference type="ARBA" id="ARBA00023145"/>
    </source>
</evidence>
<dbReference type="AlphaFoldDB" id="A0A1S3EV55"/>